<reference evidence="1" key="1">
    <citation type="submission" date="2018-06" db="EMBL/GenBank/DDBJ databases">
        <authorList>
            <person name="Zhirakovskaya E."/>
        </authorList>
    </citation>
    <scope>NUCLEOTIDE SEQUENCE</scope>
</reference>
<dbReference type="GO" id="GO:0004563">
    <property type="term" value="F:beta-N-acetylhexosaminidase activity"/>
    <property type="evidence" value="ECO:0007669"/>
    <property type="project" value="UniProtKB-EC"/>
</dbReference>
<sequence>MTLGPVMLDVDGIELSQQDKEIVNHPSVGGVI</sequence>
<organism evidence="1">
    <name type="scientific">hydrothermal vent metagenome</name>
    <dbReference type="NCBI Taxonomy" id="652676"/>
    <lineage>
        <taxon>unclassified sequences</taxon>
        <taxon>metagenomes</taxon>
        <taxon>ecological metagenomes</taxon>
    </lineage>
</organism>
<feature type="non-terminal residue" evidence="1">
    <location>
        <position position="32"/>
    </location>
</feature>
<keyword evidence="1" id="KW-0378">Hydrolase</keyword>
<protein>
    <submittedName>
        <fullName evidence="1">Beta N-acetyl-glucosaminidase</fullName>
        <ecNumber evidence="1">3.2.1.52</ecNumber>
    </submittedName>
</protein>
<dbReference type="AlphaFoldDB" id="A0A3B1AM35"/>
<dbReference type="EMBL" id="UOFR01000081">
    <property type="protein sequence ID" value="VAX01053.1"/>
    <property type="molecule type" value="Genomic_DNA"/>
</dbReference>
<gene>
    <name evidence="1" type="ORF">MNBD_GAMMA21-2897</name>
</gene>
<proteinExistence type="predicted"/>
<accession>A0A3B1AM35</accession>
<keyword evidence="1" id="KW-0326">Glycosidase</keyword>
<evidence type="ECO:0000313" key="1">
    <source>
        <dbReference type="EMBL" id="VAX01053.1"/>
    </source>
</evidence>
<name>A0A3B1AM35_9ZZZZ</name>
<dbReference type="EC" id="3.2.1.52" evidence="1"/>